<dbReference type="EMBL" id="JACCCW010000001">
    <property type="protein sequence ID" value="NYF78565.1"/>
    <property type="molecule type" value="Genomic_DNA"/>
</dbReference>
<comment type="caution">
    <text evidence="1">The sequence shown here is derived from an EMBL/GenBank/DDBJ whole genome shotgun (WGS) entry which is preliminary data.</text>
</comment>
<dbReference type="AlphaFoldDB" id="A0A7Y9TGB3"/>
<name>A0A7Y9TGB3_9BACT</name>
<keyword evidence="2" id="KW-1185">Reference proteome</keyword>
<dbReference type="RefSeq" id="WP_179488074.1">
    <property type="nucleotide sequence ID" value="NZ_JACCCW010000001.1"/>
</dbReference>
<sequence length="143" mass="15191">MADVMQTTTAAIRAADTLLRSAGGRSVLLRTPSPGTPGDATEQLGLATPTFQDIELAPVVFRKARALFPVGKGPQWELLVSATAVQAVVRTLAYESASVLFRNAYGVLVDATLMEIVSATGAQIFGAPYIYRLVLREPISLLT</sequence>
<organism evidence="1 2">
    <name type="scientific">Granulicella arctica</name>
    <dbReference type="NCBI Taxonomy" id="940613"/>
    <lineage>
        <taxon>Bacteria</taxon>
        <taxon>Pseudomonadati</taxon>
        <taxon>Acidobacteriota</taxon>
        <taxon>Terriglobia</taxon>
        <taxon>Terriglobales</taxon>
        <taxon>Acidobacteriaceae</taxon>
        <taxon>Granulicella</taxon>
    </lineage>
</organism>
<evidence type="ECO:0000313" key="2">
    <source>
        <dbReference type="Proteomes" id="UP000589520"/>
    </source>
</evidence>
<reference evidence="1 2" key="1">
    <citation type="submission" date="2020-07" db="EMBL/GenBank/DDBJ databases">
        <title>Genomic Encyclopedia of Type Strains, Phase IV (KMG-V): Genome sequencing to study the core and pangenomes of soil and plant-associated prokaryotes.</title>
        <authorList>
            <person name="Whitman W."/>
        </authorList>
    </citation>
    <scope>NUCLEOTIDE SEQUENCE [LARGE SCALE GENOMIC DNA]</scope>
    <source>
        <strain evidence="1 2">X4EP2</strain>
    </source>
</reference>
<proteinExistence type="predicted"/>
<accession>A0A7Y9TGB3</accession>
<gene>
    <name evidence="1" type="ORF">HDF17_000852</name>
</gene>
<protein>
    <submittedName>
        <fullName evidence="1">Uncharacterized protein</fullName>
    </submittedName>
</protein>
<dbReference type="Proteomes" id="UP000589520">
    <property type="component" value="Unassembled WGS sequence"/>
</dbReference>
<evidence type="ECO:0000313" key="1">
    <source>
        <dbReference type="EMBL" id="NYF78565.1"/>
    </source>
</evidence>